<reference evidence="1 2" key="1">
    <citation type="submission" date="2018-06" db="EMBL/GenBank/DDBJ databases">
        <title>Complete genome sequencing of Azospirillum sp. M2T2B2.</title>
        <authorList>
            <person name="Heo J."/>
            <person name="Kim S.-J."/>
            <person name="Kwon S.-W."/>
            <person name="Anandham R."/>
        </authorList>
    </citation>
    <scope>NUCLEOTIDE SEQUENCE [LARGE SCALE GENOMIC DNA]</scope>
    <source>
        <strain evidence="1 2">M2T2B2</strain>
        <plasmid evidence="1 2">unnamed1</plasmid>
    </source>
</reference>
<dbReference type="EMBL" id="CP029830">
    <property type="protein sequence ID" value="AWU95621.1"/>
    <property type="molecule type" value="Genomic_DNA"/>
</dbReference>
<organism evidence="1 2">
    <name type="scientific">Azospirillum ramasamyi</name>
    <dbReference type="NCBI Taxonomy" id="682998"/>
    <lineage>
        <taxon>Bacteria</taxon>
        <taxon>Pseudomonadati</taxon>
        <taxon>Pseudomonadota</taxon>
        <taxon>Alphaproteobacteria</taxon>
        <taxon>Rhodospirillales</taxon>
        <taxon>Azospirillaceae</taxon>
        <taxon>Azospirillum</taxon>
    </lineage>
</organism>
<keyword evidence="2" id="KW-1185">Reference proteome</keyword>
<protein>
    <submittedName>
        <fullName evidence="1">Uncharacterized protein</fullName>
    </submittedName>
</protein>
<name>A0A2U9S9I4_9PROT</name>
<accession>A0A2U9S9I4</accession>
<dbReference type="KEGG" id="azm:DM194_15075"/>
<dbReference type="Proteomes" id="UP000249605">
    <property type="component" value="Plasmid unnamed1"/>
</dbReference>
<dbReference type="AlphaFoldDB" id="A0A2U9S9I4"/>
<keyword evidence="1" id="KW-0614">Plasmid</keyword>
<evidence type="ECO:0000313" key="2">
    <source>
        <dbReference type="Proteomes" id="UP000249605"/>
    </source>
</evidence>
<gene>
    <name evidence="1" type="ORF">DM194_15075</name>
</gene>
<sequence length="68" mass="7694">MVPFEHVAIEELEEEDARRPRESIFDRVVADNMRRRGCPDEQIVGLMGYIPTPLAIEVRGNDGLLAAE</sequence>
<geneLocation type="plasmid" evidence="1 2">
    <name>unnamed1</name>
</geneLocation>
<evidence type="ECO:0000313" key="1">
    <source>
        <dbReference type="EMBL" id="AWU95621.1"/>
    </source>
</evidence>
<proteinExistence type="predicted"/>